<feature type="domain" description="ABC transporter" evidence="3">
    <location>
        <begin position="66"/>
        <end position="91"/>
    </location>
</feature>
<evidence type="ECO:0000313" key="5">
    <source>
        <dbReference type="Proteomes" id="UP000829196"/>
    </source>
</evidence>
<sequence>MASESQSCPLEMVTVDREAQGGCPDVRVGVGSEGAGGVELTWEDLWVTTSKGNGPSAAILSGITGFARPGEVLAIMGPSGCGKSTLLDALSVL</sequence>
<keyword evidence="2" id="KW-0813">Transport</keyword>
<comment type="caution">
    <text evidence="4">The sequence shown here is derived from an EMBL/GenBank/DDBJ whole genome shotgun (WGS) entry which is preliminary data.</text>
</comment>
<dbReference type="InterPro" id="IPR003439">
    <property type="entry name" value="ABC_transporter-like_ATP-bd"/>
</dbReference>
<dbReference type="PANTHER" id="PTHR48042">
    <property type="entry name" value="ABC TRANSPORTER G FAMILY MEMBER 11"/>
    <property type="match status" value="1"/>
</dbReference>
<name>A0A8T3AF28_DENNO</name>
<gene>
    <name evidence="4" type="ORF">KFK09_024912</name>
</gene>
<keyword evidence="5" id="KW-1185">Reference proteome</keyword>
<reference evidence="4" key="1">
    <citation type="journal article" date="2022" name="Front. Genet.">
        <title>Chromosome-Scale Assembly of the Dendrobium nobile Genome Provides Insights Into the Molecular Mechanism of the Biosynthesis of the Medicinal Active Ingredient of Dendrobium.</title>
        <authorList>
            <person name="Xu Q."/>
            <person name="Niu S.-C."/>
            <person name="Li K.-L."/>
            <person name="Zheng P.-J."/>
            <person name="Zhang X.-J."/>
            <person name="Jia Y."/>
            <person name="Liu Y."/>
            <person name="Niu Y.-X."/>
            <person name="Yu L.-H."/>
            <person name="Chen D.-F."/>
            <person name="Zhang G.-Q."/>
        </authorList>
    </citation>
    <scope>NUCLEOTIDE SEQUENCE</scope>
    <source>
        <tissue evidence="4">Leaf</tissue>
    </source>
</reference>
<dbReference type="InterPro" id="IPR027417">
    <property type="entry name" value="P-loop_NTPase"/>
</dbReference>
<accession>A0A8T3AF28</accession>
<dbReference type="Gene3D" id="3.40.50.300">
    <property type="entry name" value="P-loop containing nucleotide triphosphate hydrolases"/>
    <property type="match status" value="1"/>
</dbReference>
<dbReference type="PANTHER" id="PTHR48042:SF19">
    <property type="entry name" value="OS09G0472100 PROTEIN"/>
    <property type="match status" value="1"/>
</dbReference>
<organism evidence="4 5">
    <name type="scientific">Dendrobium nobile</name>
    <name type="common">Orchid</name>
    <dbReference type="NCBI Taxonomy" id="94219"/>
    <lineage>
        <taxon>Eukaryota</taxon>
        <taxon>Viridiplantae</taxon>
        <taxon>Streptophyta</taxon>
        <taxon>Embryophyta</taxon>
        <taxon>Tracheophyta</taxon>
        <taxon>Spermatophyta</taxon>
        <taxon>Magnoliopsida</taxon>
        <taxon>Liliopsida</taxon>
        <taxon>Asparagales</taxon>
        <taxon>Orchidaceae</taxon>
        <taxon>Epidendroideae</taxon>
        <taxon>Malaxideae</taxon>
        <taxon>Dendrobiinae</taxon>
        <taxon>Dendrobium</taxon>
    </lineage>
</organism>
<proteinExistence type="inferred from homology"/>
<dbReference type="GO" id="GO:0016887">
    <property type="term" value="F:ATP hydrolysis activity"/>
    <property type="evidence" value="ECO:0007669"/>
    <property type="project" value="InterPro"/>
</dbReference>
<evidence type="ECO:0000313" key="4">
    <source>
        <dbReference type="EMBL" id="KAI0494769.1"/>
    </source>
</evidence>
<evidence type="ECO:0000259" key="3">
    <source>
        <dbReference type="Pfam" id="PF00005"/>
    </source>
</evidence>
<evidence type="ECO:0000256" key="2">
    <source>
        <dbReference type="ARBA" id="ARBA00022448"/>
    </source>
</evidence>
<dbReference type="OrthoDB" id="785368at2759"/>
<dbReference type="SUPFAM" id="SSF52540">
    <property type="entry name" value="P-loop containing nucleoside triphosphate hydrolases"/>
    <property type="match status" value="1"/>
</dbReference>
<dbReference type="EMBL" id="JAGYWB010000017">
    <property type="protein sequence ID" value="KAI0494769.1"/>
    <property type="molecule type" value="Genomic_DNA"/>
</dbReference>
<dbReference type="Pfam" id="PF00005">
    <property type="entry name" value="ABC_tran"/>
    <property type="match status" value="1"/>
</dbReference>
<dbReference type="AlphaFoldDB" id="A0A8T3AF28"/>
<dbReference type="GO" id="GO:0005524">
    <property type="term" value="F:ATP binding"/>
    <property type="evidence" value="ECO:0007669"/>
    <property type="project" value="InterPro"/>
</dbReference>
<protein>
    <recommendedName>
        <fullName evidence="3">ABC transporter domain-containing protein</fullName>
    </recommendedName>
</protein>
<evidence type="ECO:0000256" key="1">
    <source>
        <dbReference type="ARBA" id="ARBA00005814"/>
    </source>
</evidence>
<comment type="similarity">
    <text evidence="1">Belongs to the ABC transporter superfamily. ABCG family. Eye pigment precursor importer (TC 3.A.1.204) subfamily.</text>
</comment>
<dbReference type="Proteomes" id="UP000829196">
    <property type="component" value="Unassembled WGS sequence"/>
</dbReference>
<dbReference type="InterPro" id="IPR052215">
    <property type="entry name" value="Plant_ABCG"/>
</dbReference>